<sequence length="96" mass="10401">MEKCAPWHPGELAENQVALGGNTQGHLALAQLVGRQTEGGLALRLNLACCPSRPRQGQLNRVNTTCNARRDLVEKMVVSCDSLVNNSICATYRDPV</sequence>
<evidence type="ECO:0000313" key="2">
    <source>
        <dbReference type="Proteomes" id="UP000318437"/>
    </source>
</evidence>
<name>A0A5C6CL47_9BACT</name>
<dbReference type="EMBL" id="SJPS01000005">
    <property type="protein sequence ID" value="TWU24795.1"/>
    <property type="molecule type" value="Genomic_DNA"/>
</dbReference>
<keyword evidence="2" id="KW-1185">Reference proteome</keyword>
<evidence type="ECO:0000313" key="1">
    <source>
        <dbReference type="EMBL" id="TWU24795.1"/>
    </source>
</evidence>
<protein>
    <submittedName>
        <fullName evidence="1">Uncharacterized protein</fullName>
    </submittedName>
</protein>
<dbReference type="AlphaFoldDB" id="A0A5C6CL47"/>
<gene>
    <name evidence="1" type="ORF">Pla144_36810</name>
</gene>
<proteinExistence type="predicted"/>
<dbReference type="Proteomes" id="UP000318437">
    <property type="component" value="Unassembled WGS sequence"/>
</dbReference>
<accession>A0A5C6CL47</accession>
<reference evidence="1 2" key="1">
    <citation type="submission" date="2019-02" db="EMBL/GenBank/DDBJ databases">
        <title>Deep-cultivation of Planctomycetes and their phenomic and genomic characterization uncovers novel biology.</title>
        <authorList>
            <person name="Wiegand S."/>
            <person name="Jogler M."/>
            <person name="Boedeker C."/>
            <person name="Pinto D."/>
            <person name="Vollmers J."/>
            <person name="Rivas-Marin E."/>
            <person name="Kohn T."/>
            <person name="Peeters S.H."/>
            <person name="Heuer A."/>
            <person name="Rast P."/>
            <person name="Oberbeckmann S."/>
            <person name="Bunk B."/>
            <person name="Jeske O."/>
            <person name="Meyerdierks A."/>
            <person name="Storesund J.E."/>
            <person name="Kallscheuer N."/>
            <person name="Luecker S."/>
            <person name="Lage O.M."/>
            <person name="Pohl T."/>
            <person name="Merkel B.J."/>
            <person name="Hornburger P."/>
            <person name="Mueller R.-W."/>
            <person name="Bruemmer F."/>
            <person name="Labrenz M."/>
            <person name="Spormann A.M."/>
            <person name="Op Den Camp H."/>
            <person name="Overmann J."/>
            <person name="Amann R."/>
            <person name="Jetten M.S.M."/>
            <person name="Mascher T."/>
            <person name="Medema M.H."/>
            <person name="Devos D.P."/>
            <person name="Kaster A.-K."/>
            <person name="Ovreas L."/>
            <person name="Rohde M."/>
            <person name="Galperin M.Y."/>
            <person name="Jogler C."/>
        </authorList>
    </citation>
    <scope>NUCLEOTIDE SEQUENCE [LARGE SCALE GENOMIC DNA]</scope>
    <source>
        <strain evidence="1 2">Pla144</strain>
    </source>
</reference>
<comment type="caution">
    <text evidence="1">The sequence shown here is derived from an EMBL/GenBank/DDBJ whole genome shotgun (WGS) entry which is preliminary data.</text>
</comment>
<dbReference type="RefSeq" id="WP_146452000.1">
    <property type="nucleotide sequence ID" value="NZ_SJPS01000005.1"/>
</dbReference>
<organism evidence="1 2">
    <name type="scientific">Bythopirellula polymerisocia</name>
    <dbReference type="NCBI Taxonomy" id="2528003"/>
    <lineage>
        <taxon>Bacteria</taxon>
        <taxon>Pseudomonadati</taxon>
        <taxon>Planctomycetota</taxon>
        <taxon>Planctomycetia</taxon>
        <taxon>Pirellulales</taxon>
        <taxon>Lacipirellulaceae</taxon>
        <taxon>Bythopirellula</taxon>
    </lineage>
</organism>